<keyword evidence="3" id="KW-1185">Reference proteome</keyword>
<gene>
    <name evidence="2" type="ORF">BaOVIS_033230</name>
</gene>
<dbReference type="OrthoDB" id="365710at2759"/>
<dbReference type="Proteomes" id="UP001057455">
    <property type="component" value="Unassembled WGS sequence"/>
</dbReference>
<evidence type="ECO:0000256" key="1">
    <source>
        <dbReference type="SAM" id="Phobius"/>
    </source>
</evidence>
<sequence length="112" mass="12658">MAHFTPPGSAVHPIPPHTNLFAHQEQEASFRITCPGGVCNTAYYDQILLYTPKTSRGVLKDCLRYLPPIIVLVVLLLCVIWAAKKIRKLHEENERALEQRLIDAMAEEEVHA</sequence>
<keyword evidence="1" id="KW-1133">Transmembrane helix</keyword>
<dbReference type="AlphaFoldDB" id="A0A9W5WWG8"/>
<evidence type="ECO:0000313" key="2">
    <source>
        <dbReference type="EMBL" id="GFE55919.1"/>
    </source>
</evidence>
<comment type="caution">
    <text evidence="2">The sequence shown here is derived from an EMBL/GenBank/DDBJ whole genome shotgun (WGS) entry which is preliminary data.</text>
</comment>
<name>A0A9W5WWG8_BABOV</name>
<dbReference type="EMBL" id="BLIY01000025">
    <property type="protein sequence ID" value="GFE55919.1"/>
    <property type="molecule type" value="Genomic_DNA"/>
</dbReference>
<evidence type="ECO:0000313" key="3">
    <source>
        <dbReference type="Proteomes" id="UP001057455"/>
    </source>
</evidence>
<protein>
    <submittedName>
        <fullName evidence="2">Chain length factor, putative</fullName>
    </submittedName>
</protein>
<feature type="transmembrane region" description="Helical" evidence="1">
    <location>
        <begin position="65"/>
        <end position="83"/>
    </location>
</feature>
<organism evidence="2 3">
    <name type="scientific">Babesia ovis</name>
    <dbReference type="NCBI Taxonomy" id="5869"/>
    <lineage>
        <taxon>Eukaryota</taxon>
        <taxon>Sar</taxon>
        <taxon>Alveolata</taxon>
        <taxon>Apicomplexa</taxon>
        <taxon>Aconoidasida</taxon>
        <taxon>Piroplasmida</taxon>
        <taxon>Babesiidae</taxon>
        <taxon>Babesia</taxon>
    </lineage>
</organism>
<proteinExistence type="predicted"/>
<reference evidence="2" key="1">
    <citation type="submission" date="2019-12" db="EMBL/GenBank/DDBJ databases">
        <title>Genome sequence of Babesia ovis.</title>
        <authorList>
            <person name="Yamagishi J."/>
            <person name="Sevinc F."/>
            <person name="Xuan X."/>
        </authorList>
    </citation>
    <scope>NUCLEOTIDE SEQUENCE</scope>
    <source>
        <strain evidence="2">Selcuk</strain>
    </source>
</reference>
<keyword evidence="1" id="KW-0472">Membrane</keyword>
<accession>A0A9W5WWG8</accession>
<keyword evidence="1" id="KW-0812">Transmembrane</keyword>